<proteinExistence type="predicted"/>
<dbReference type="AlphaFoldDB" id="A0AAV1LT36"/>
<dbReference type="GO" id="GO:0007165">
    <property type="term" value="P:signal transduction"/>
    <property type="evidence" value="ECO:0007669"/>
    <property type="project" value="UniProtKB-KW"/>
</dbReference>
<evidence type="ECO:0000256" key="6">
    <source>
        <dbReference type="ARBA" id="ARBA00022989"/>
    </source>
</evidence>
<evidence type="ECO:0000313" key="12">
    <source>
        <dbReference type="Proteomes" id="UP001314205"/>
    </source>
</evidence>
<keyword evidence="9" id="KW-0807">Transducer</keyword>
<reference evidence="11 12" key="1">
    <citation type="submission" date="2023-11" db="EMBL/GenBank/DDBJ databases">
        <authorList>
            <person name="Hedman E."/>
            <person name="Englund M."/>
            <person name="Stromberg M."/>
            <person name="Nyberg Akerstrom W."/>
            <person name="Nylinder S."/>
            <person name="Jareborg N."/>
            <person name="Kallberg Y."/>
            <person name="Kronander E."/>
        </authorList>
    </citation>
    <scope>NUCLEOTIDE SEQUENCE [LARGE SCALE GENOMIC DNA]</scope>
</reference>
<accession>A0AAV1LT36</accession>
<evidence type="ECO:0000256" key="10">
    <source>
        <dbReference type="SAM" id="Phobius"/>
    </source>
</evidence>
<dbReference type="GO" id="GO:0005549">
    <property type="term" value="F:odorant binding"/>
    <property type="evidence" value="ECO:0007669"/>
    <property type="project" value="InterPro"/>
</dbReference>
<feature type="transmembrane region" description="Helical" evidence="10">
    <location>
        <begin position="188"/>
        <end position="211"/>
    </location>
</feature>
<keyword evidence="2" id="KW-1003">Cell membrane</keyword>
<sequence>MTFVTRVWMKLTQNKALEEHSGRIEKMFFESIYRVFYITGLSHSNTSVGYFIYSSIIKTLNLLLLCSEIGQFFHMTWTVDAIIDSANIIIIQLGTLYKYCNMITHRKVFKALAMAMESPNFDISTKARKDLLAVWVKRNRINTIFLLMLGVITLTSWYSFPLMDDIDYNLMLAVYVPFDYENPTMYPIVYFILVLVFSYVSYGVMIIDIIMQTYLMQLLCQYIVLNDCLCNIGTECAENFKGNEHFNNRIIHYLTEYPL</sequence>
<dbReference type="EMBL" id="CAVLGL010000104">
    <property type="protein sequence ID" value="CAK1598595.1"/>
    <property type="molecule type" value="Genomic_DNA"/>
</dbReference>
<keyword evidence="3" id="KW-0716">Sensory transduction</keyword>
<dbReference type="InterPro" id="IPR004117">
    <property type="entry name" value="7tm6_olfct_rcpt"/>
</dbReference>
<dbReference type="Proteomes" id="UP001314205">
    <property type="component" value="Unassembled WGS sequence"/>
</dbReference>
<evidence type="ECO:0000256" key="9">
    <source>
        <dbReference type="ARBA" id="ARBA00023224"/>
    </source>
</evidence>
<dbReference type="PANTHER" id="PTHR21137:SF35">
    <property type="entry name" value="ODORANT RECEPTOR 19A-RELATED"/>
    <property type="match status" value="1"/>
</dbReference>
<evidence type="ECO:0000256" key="5">
    <source>
        <dbReference type="ARBA" id="ARBA00022725"/>
    </source>
</evidence>
<keyword evidence="8" id="KW-0675">Receptor</keyword>
<evidence type="ECO:0000256" key="3">
    <source>
        <dbReference type="ARBA" id="ARBA00022606"/>
    </source>
</evidence>
<dbReference type="GO" id="GO:0005886">
    <property type="term" value="C:plasma membrane"/>
    <property type="evidence" value="ECO:0007669"/>
    <property type="project" value="UniProtKB-SubCell"/>
</dbReference>
<protein>
    <submittedName>
        <fullName evidence="11">Uncharacterized protein</fullName>
    </submittedName>
</protein>
<evidence type="ECO:0000256" key="4">
    <source>
        <dbReference type="ARBA" id="ARBA00022692"/>
    </source>
</evidence>
<feature type="transmembrane region" description="Helical" evidence="10">
    <location>
        <begin position="141"/>
        <end position="160"/>
    </location>
</feature>
<keyword evidence="5" id="KW-0552">Olfaction</keyword>
<evidence type="ECO:0000256" key="8">
    <source>
        <dbReference type="ARBA" id="ARBA00023170"/>
    </source>
</evidence>
<organism evidence="11 12">
    <name type="scientific">Parnassius mnemosyne</name>
    <name type="common">clouded apollo</name>
    <dbReference type="NCBI Taxonomy" id="213953"/>
    <lineage>
        <taxon>Eukaryota</taxon>
        <taxon>Metazoa</taxon>
        <taxon>Ecdysozoa</taxon>
        <taxon>Arthropoda</taxon>
        <taxon>Hexapoda</taxon>
        <taxon>Insecta</taxon>
        <taxon>Pterygota</taxon>
        <taxon>Neoptera</taxon>
        <taxon>Endopterygota</taxon>
        <taxon>Lepidoptera</taxon>
        <taxon>Glossata</taxon>
        <taxon>Ditrysia</taxon>
        <taxon>Papilionoidea</taxon>
        <taxon>Papilionidae</taxon>
        <taxon>Parnassiinae</taxon>
        <taxon>Parnassini</taxon>
        <taxon>Parnassius</taxon>
        <taxon>Driopa</taxon>
    </lineage>
</organism>
<dbReference type="GO" id="GO:0004984">
    <property type="term" value="F:olfactory receptor activity"/>
    <property type="evidence" value="ECO:0007669"/>
    <property type="project" value="InterPro"/>
</dbReference>
<gene>
    <name evidence="11" type="ORF">PARMNEM_LOCUS17564</name>
</gene>
<name>A0AAV1LT36_9NEOP</name>
<keyword evidence="4 10" id="KW-0812">Transmembrane</keyword>
<keyword evidence="7 10" id="KW-0472">Membrane</keyword>
<evidence type="ECO:0000313" key="11">
    <source>
        <dbReference type="EMBL" id="CAK1598595.1"/>
    </source>
</evidence>
<dbReference type="PANTHER" id="PTHR21137">
    <property type="entry name" value="ODORANT RECEPTOR"/>
    <property type="match status" value="1"/>
</dbReference>
<comment type="caution">
    <text evidence="11">The sequence shown here is derived from an EMBL/GenBank/DDBJ whole genome shotgun (WGS) entry which is preliminary data.</text>
</comment>
<keyword evidence="12" id="KW-1185">Reference proteome</keyword>
<comment type="subcellular location">
    <subcellularLocation>
        <location evidence="1">Cell membrane</location>
        <topology evidence="1">Multi-pass membrane protein</topology>
    </subcellularLocation>
</comment>
<evidence type="ECO:0000256" key="7">
    <source>
        <dbReference type="ARBA" id="ARBA00023136"/>
    </source>
</evidence>
<evidence type="ECO:0000256" key="2">
    <source>
        <dbReference type="ARBA" id="ARBA00022475"/>
    </source>
</evidence>
<keyword evidence="6 10" id="KW-1133">Transmembrane helix</keyword>
<evidence type="ECO:0000256" key="1">
    <source>
        <dbReference type="ARBA" id="ARBA00004651"/>
    </source>
</evidence>